<evidence type="ECO:0000313" key="4">
    <source>
        <dbReference type="Proteomes" id="UP000033852"/>
    </source>
</evidence>
<dbReference type="STRING" id="1618607.UY86_C0004G0070"/>
<dbReference type="Proteomes" id="UP000033852">
    <property type="component" value="Unassembled WGS sequence"/>
</dbReference>
<proteinExistence type="predicted"/>
<evidence type="ECO:0000313" key="3">
    <source>
        <dbReference type="EMBL" id="KKW37741.1"/>
    </source>
</evidence>
<reference evidence="3 4" key="1">
    <citation type="journal article" date="2015" name="Nature">
        <title>rRNA introns, odd ribosomes, and small enigmatic genomes across a large radiation of phyla.</title>
        <authorList>
            <person name="Brown C.T."/>
            <person name="Hug L.A."/>
            <person name="Thomas B.C."/>
            <person name="Sharon I."/>
            <person name="Castelle C.J."/>
            <person name="Singh A."/>
            <person name="Wilkins M.J."/>
            <person name="Williams K.H."/>
            <person name="Banfield J.F."/>
        </authorList>
    </citation>
    <scope>NUCLEOTIDE SEQUENCE [LARGE SCALE GENOMIC DNA]</scope>
</reference>
<organism evidence="3 4">
    <name type="scientific">Candidatus Adlerbacteria bacterium GW2011_GWB1_54_7</name>
    <dbReference type="NCBI Taxonomy" id="1618607"/>
    <lineage>
        <taxon>Bacteria</taxon>
        <taxon>Candidatus Adleribacteriota</taxon>
    </lineage>
</organism>
<protein>
    <submittedName>
        <fullName evidence="3">Uncharacterized protein</fullName>
    </submittedName>
</protein>
<dbReference type="Pfam" id="PF18895">
    <property type="entry name" value="T4SS_pilin"/>
    <property type="match status" value="1"/>
</dbReference>
<comment type="caution">
    <text evidence="3">The sequence shown here is derived from an EMBL/GenBank/DDBJ whole genome shotgun (WGS) entry which is preliminary data.</text>
</comment>
<dbReference type="EMBL" id="LCRR01000004">
    <property type="protein sequence ID" value="KKW37741.1"/>
    <property type="molecule type" value="Genomic_DNA"/>
</dbReference>
<gene>
    <name evidence="3" type="ORF">UY86_C0004G0070</name>
</gene>
<keyword evidence="1" id="KW-0472">Membrane</keyword>
<keyword evidence="1" id="KW-0812">Transmembrane</keyword>
<feature type="chain" id="PRO_5002540970" evidence="2">
    <location>
        <begin position="25"/>
        <end position="144"/>
    </location>
</feature>
<feature type="signal peptide" evidence="2">
    <location>
        <begin position="1"/>
        <end position="24"/>
    </location>
</feature>
<sequence length="144" mass="15672">MYLKKSAGTIAILFLLVSPFFVAAAVNPSERGFINQDERGYVNQPASFKLQNPLNFETICGLIQGLLKVFITIGIPIAVLFLVYSGFLFVWARGSVDGLKKAKRNFFYTLLGIALFLGAWFLGQVIASTINALSPGTVGQTSCK</sequence>
<evidence type="ECO:0000256" key="2">
    <source>
        <dbReference type="SAM" id="SignalP"/>
    </source>
</evidence>
<dbReference type="AlphaFoldDB" id="A0A0G1Y3G2"/>
<name>A0A0G1Y3G2_9BACT</name>
<dbReference type="InterPro" id="IPR043993">
    <property type="entry name" value="T4SS_pilin"/>
</dbReference>
<accession>A0A0G1Y3G2</accession>
<feature type="transmembrane region" description="Helical" evidence="1">
    <location>
        <begin position="69"/>
        <end position="94"/>
    </location>
</feature>
<keyword evidence="1" id="KW-1133">Transmembrane helix</keyword>
<feature type="transmembrane region" description="Helical" evidence="1">
    <location>
        <begin position="106"/>
        <end position="127"/>
    </location>
</feature>
<evidence type="ECO:0000256" key="1">
    <source>
        <dbReference type="SAM" id="Phobius"/>
    </source>
</evidence>
<keyword evidence="2" id="KW-0732">Signal</keyword>